<dbReference type="InterPro" id="IPR050231">
    <property type="entry name" value="Iron_ascorbate_oxido_reductase"/>
</dbReference>
<evidence type="ECO:0000256" key="1">
    <source>
        <dbReference type="ARBA" id="ARBA00022723"/>
    </source>
</evidence>
<dbReference type="PANTHER" id="PTHR47990">
    <property type="entry name" value="2-OXOGLUTARATE (2OG) AND FE(II)-DEPENDENT OXYGENASE SUPERFAMILY PROTEIN-RELATED"/>
    <property type="match status" value="1"/>
</dbReference>
<name>A0AAV1CV81_OLDCO</name>
<evidence type="ECO:0000313" key="5">
    <source>
        <dbReference type="EMBL" id="CAI9099271.1"/>
    </source>
</evidence>
<dbReference type="Pfam" id="PF03171">
    <property type="entry name" value="2OG-FeII_Oxy"/>
    <property type="match status" value="1"/>
</dbReference>
<organism evidence="5 6">
    <name type="scientific">Oldenlandia corymbosa var. corymbosa</name>
    <dbReference type="NCBI Taxonomy" id="529605"/>
    <lineage>
        <taxon>Eukaryota</taxon>
        <taxon>Viridiplantae</taxon>
        <taxon>Streptophyta</taxon>
        <taxon>Embryophyta</taxon>
        <taxon>Tracheophyta</taxon>
        <taxon>Spermatophyta</taxon>
        <taxon>Magnoliopsida</taxon>
        <taxon>eudicotyledons</taxon>
        <taxon>Gunneridae</taxon>
        <taxon>Pentapetalae</taxon>
        <taxon>asterids</taxon>
        <taxon>lamiids</taxon>
        <taxon>Gentianales</taxon>
        <taxon>Rubiaceae</taxon>
        <taxon>Rubioideae</taxon>
        <taxon>Spermacoceae</taxon>
        <taxon>Hedyotis-Oldenlandia complex</taxon>
        <taxon>Oldenlandia</taxon>
    </lineage>
</organism>
<proteinExistence type="inferred from homology"/>
<dbReference type="Gene3D" id="2.60.120.330">
    <property type="entry name" value="B-lactam Antibiotic, Isopenicillin N Synthase, Chain"/>
    <property type="match status" value="1"/>
</dbReference>
<keyword evidence="3" id="KW-0560">Oxidoreductase</keyword>
<reference evidence="5" key="1">
    <citation type="submission" date="2023-03" db="EMBL/GenBank/DDBJ databases">
        <authorList>
            <person name="Julca I."/>
        </authorList>
    </citation>
    <scope>NUCLEOTIDE SEQUENCE</scope>
</reference>
<evidence type="ECO:0000313" key="6">
    <source>
        <dbReference type="Proteomes" id="UP001161247"/>
    </source>
</evidence>
<dbReference type="InterPro" id="IPR044861">
    <property type="entry name" value="IPNS-like_FE2OG_OXY"/>
</dbReference>
<evidence type="ECO:0000256" key="3">
    <source>
        <dbReference type="RuleBase" id="RU003682"/>
    </source>
</evidence>
<dbReference type="Proteomes" id="UP001161247">
    <property type="component" value="Chromosome 3"/>
</dbReference>
<dbReference type="InterPro" id="IPR026992">
    <property type="entry name" value="DIOX_N"/>
</dbReference>
<dbReference type="GO" id="GO:0046872">
    <property type="term" value="F:metal ion binding"/>
    <property type="evidence" value="ECO:0007669"/>
    <property type="project" value="UniProtKB-KW"/>
</dbReference>
<dbReference type="Pfam" id="PF14226">
    <property type="entry name" value="DIOX_N"/>
    <property type="match status" value="1"/>
</dbReference>
<gene>
    <name evidence="5" type="ORF">OLC1_LOCUS9325</name>
</gene>
<dbReference type="PROSITE" id="PS51257">
    <property type="entry name" value="PROKAR_LIPOPROTEIN"/>
    <property type="match status" value="1"/>
</dbReference>
<dbReference type="PROSITE" id="PS51471">
    <property type="entry name" value="FE2OG_OXY"/>
    <property type="match status" value="1"/>
</dbReference>
<keyword evidence="1 3" id="KW-0479">Metal-binding</keyword>
<keyword evidence="6" id="KW-1185">Reference proteome</keyword>
<accession>A0AAV1CV81</accession>
<dbReference type="GO" id="GO:0016706">
    <property type="term" value="F:2-oxoglutarate-dependent dioxygenase activity"/>
    <property type="evidence" value="ECO:0007669"/>
    <property type="project" value="UniProtKB-ARBA"/>
</dbReference>
<dbReference type="EMBL" id="OX459120">
    <property type="protein sequence ID" value="CAI9099271.1"/>
    <property type="molecule type" value="Genomic_DNA"/>
</dbReference>
<dbReference type="GO" id="GO:0009805">
    <property type="term" value="P:coumarin biosynthetic process"/>
    <property type="evidence" value="ECO:0007669"/>
    <property type="project" value="UniProtKB-ARBA"/>
</dbReference>
<protein>
    <submittedName>
        <fullName evidence="5">OLC1v1036060C2</fullName>
    </submittedName>
</protein>
<dbReference type="SUPFAM" id="SSF51197">
    <property type="entry name" value="Clavaminate synthase-like"/>
    <property type="match status" value="1"/>
</dbReference>
<keyword evidence="2 3" id="KW-0408">Iron</keyword>
<sequence>MGSKTEVKLPVIDFSEEAVNPGTNSWFSACKEIKDAFEDHTSFIIHYPTIKKEVNDAIFLASEELFDLPIERKLKNKSNPDKLFGYIGQIPQNPTFEGMVIEDATSQESLDKFTNLMWPSGNDRFCEIVESYTKEVSKLEKMVMRMIFESFGVKEFHVQYYESCSNFLALNKHRPPQLNEELGGVQEHTDPTFITLIQQNQISGLEVKSKDGSWISVDLPPSSFLVMAGDALLAWSNGRVHSTVHRVRRNSRETIRLSIALASYYNGMIRIPEELVDEEHPLKFKPFNHLEFIHFTFTGSSYKDKRKMIAYCGI</sequence>
<dbReference type="GO" id="GO:0002238">
    <property type="term" value="P:response to molecule of fungal origin"/>
    <property type="evidence" value="ECO:0007669"/>
    <property type="project" value="UniProtKB-ARBA"/>
</dbReference>
<comment type="similarity">
    <text evidence="3">Belongs to the iron/ascorbate-dependent oxidoreductase family.</text>
</comment>
<evidence type="ECO:0000259" key="4">
    <source>
        <dbReference type="PROSITE" id="PS51471"/>
    </source>
</evidence>
<evidence type="ECO:0000256" key="2">
    <source>
        <dbReference type="ARBA" id="ARBA00023004"/>
    </source>
</evidence>
<dbReference type="InterPro" id="IPR005123">
    <property type="entry name" value="Oxoglu/Fe-dep_dioxygenase_dom"/>
</dbReference>
<dbReference type="AlphaFoldDB" id="A0AAV1CV81"/>
<feature type="domain" description="Fe2OG dioxygenase" evidence="4">
    <location>
        <begin position="160"/>
        <end position="267"/>
    </location>
</feature>
<dbReference type="InterPro" id="IPR027443">
    <property type="entry name" value="IPNS-like_sf"/>
</dbReference>